<comment type="caution">
    <text evidence="5">The sequence shown here is derived from an EMBL/GenBank/DDBJ whole genome shotgun (WGS) entry which is preliminary data.</text>
</comment>
<dbReference type="GO" id="GO:0003995">
    <property type="term" value="F:acyl-CoA dehydrogenase activity"/>
    <property type="evidence" value="ECO:0007669"/>
    <property type="project" value="TreeGrafter"/>
</dbReference>
<dbReference type="SUPFAM" id="SSF47203">
    <property type="entry name" value="Acyl-CoA dehydrogenase C-terminal domain-like"/>
    <property type="match status" value="1"/>
</dbReference>
<evidence type="ECO:0000256" key="3">
    <source>
        <dbReference type="ARBA" id="ARBA00023002"/>
    </source>
</evidence>
<proteinExistence type="predicted"/>
<keyword evidence="3" id="KW-0560">Oxidoreductase</keyword>
<evidence type="ECO:0000256" key="1">
    <source>
        <dbReference type="ARBA" id="ARBA00022630"/>
    </source>
</evidence>
<dbReference type="Gene3D" id="1.20.140.10">
    <property type="entry name" value="Butyryl-CoA Dehydrogenase, subunit A, domain 3"/>
    <property type="match status" value="1"/>
</dbReference>
<keyword evidence="2" id="KW-0274">FAD</keyword>
<evidence type="ECO:0000313" key="6">
    <source>
        <dbReference type="Proteomes" id="UP000630528"/>
    </source>
</evidence>
<reference evidence="5" key="2">
    <citation type="submission" date="2021-01" db="EMBL/GenBank/DDBJ databases">
        <authorList>
            <person name="Kang M."/>
        </authorList>
    </citation>
    <scope>NUCLEOTIDE SEQUENCE</scope>
    <source>
        <strain evidence="5">KACC 17527</strain>
    </source>
</reference>
<dbReference type="Proteomes" id="UP000630528">
    <property type="component" value="Unassembled WGS sequence"/>
</dbReference>
<evidence type="ECO:0000259" key="4">
    <source>
        <dbReference type="Pfam" id="PF00441"/>
    </source>
</evidence>
<dbReference type="PANTHER" id="PTHR43884:SF20">
    <property type="entry name" value="ACYL-COA DEHYDROGENASE FADE28"/>
    <property type="match status" value="1"/>
</dbReference>
<dbReference type="InterPro" id="IPR009075">
    <property type="entry name" value="AcylCo_DH/oxidase_C"/>
</dbReference>
<dbReference type="PANTHER" id="PTHR43884">
    <property type="entry name" value="ACYL-COA DEHYDROGENASE"/>
    <property type="match status" value="1"/>
</dbReference>
<accession>A0A934TV62</accession>
<organism evidence="5 6">
    <name type="scientific">Ramlibacter ginsenosidimutans</name>
    <dbReference type="NCBI Taxonomy" id="502333"/>
    <lineage>
        <taxon>Bacteria</taxon>
        <taxon>Pseudomonadati</taxon>
        <taxon>Pseudomonadota</taxon>
        <taxon>Betaproteobacteria</taxon>
        <taxon>Burkholderiales</taxon>
        <taxon>Comamonadaceae</taxon>
        <taxon>Ramlibacter</taxon>
    </lineage>
</organism>
<dbReference type="AlphaFoldDB" id="A0A934TV62"/>
<protein>
    <submittedName>
        <fullName evidence="5">Acyl-CoA/acyl-ACP dehydrogenase</fullName>
    </submittedName>
</protein>
<gene>
    <name evidence="5" type="ORF">JJB11_16170</name>
</gene>
<reference evidence="5" key="1">
    <citation type="journal article" date="2012" name="J. Microbiol. Biotechnol.">
        <title>Ramlibacter ginsenosidimutans sp. nov., with ginsenoside-converting activity.</title>
        <authorList>
            <person name="Wang L."/>
            <person name="An D.S."/>
            <person name="Kim S.G."/>
            <person name="Jin F.X."/>
            <person name="Kim S.C."/>
            <person name="Lee S.T."/>
            <person name="Im W.T."/>
        </authorList>
    </citation>
    <scope>NUCLEOTIDE SEQUENCE</scope>
    <source>
        <strain evidence="5">KACC 17527</strain>
    </source>
</reference>
<keyword evidence="6" id="KW-1185">Reference proteome</keyword>
<dbReference type="Pfam" id="PF00441">
    <property type="entry name" value="Acyl-CoA_dh_1"/>
    <property type="match status" value="1"/>
</dbReference>
<keyword evidence="1" id="KW-0285">Flavoprotein</keyword>
<sequence>MNMDDGFSSIISEQADRQFRDLLTGEAVHAASAGRWQQPLWDSVESSALSLALVPEEQGGVGLAATDAFGIVRLSGYRGLPLPLGDTMVAKALWSVAGGDLELAGDRPVLLGSQAAGEPLPLQEGHGGLAVSGVVDPVVFGDVDGSLLVHARSEVGEDFLVLLDLKALAGERCAGPALEAQHAFRLERVAVPAERRRRWRAGHPLALHAHGALLRSVQMVGAMQRSLELGLQYAGERAQFGKAIARFAPVQDMLVEAAAETAAAVTATGLALAHWQPECDEDMLFCIAAAKSRSGEAAGKVSALVHQVHGAIGFTQEHSLHQYTRRLWAWRDDFGAESFWNRWLGDQVCAAPGSDLWQRIASI</sequence>
<feature type="domain" description="Acyl-CoA dehydrogenase/oxidase C-terminal" evidence="4">
    <location>
        <begin position="210"/>
        <end position="326"/>
    </location>
</feature>
<evidence type="ECO:0000313" key="5">
    <source>
        <dbReference type="EMBL" id="MBK6007636.1"/>
    </source>
</evidence>
<dbReference type="InterPro" id="IPR036250">
    <property type="entry name" value="AcylCo_DH-like_C"/>
</dbReference>
<evidence type="ECO:0000256" key="2">
    <source>
        <dbReference type="ARBA" id="ARBA00022827"/>
    </source>
</evidence>
<name>A0A934TV62_9BURK</name>
<dbReference type="EMBL" id="JAEPWM010000006">
    <property type="protein sequence ID" value="MBK6007636.1"/>
    <property type="molecule type" value="Genomic_DNA"/>
</dbReference>